<evidence type="ECO:0000313" key="5">
    <source>
        <dbReference type="Proteomes" id="UP000515847"/>
    </source>
</evidence>
<dbReference type="GO" id="GO:0016226">
    <property type="term" value="P:iron-sulfur cluster assembly"/>
    <property type="evidence" value="ECO:0007669"/>
    <property type="project" value="InterPro"/>
</dbReference>
<dbReference type="AlphaFoldDB" id="A0A7G6E3T9"/>
<evidence type="ECO:0000256" key="1">
    <source>
        <dbReference type="ARBA" id="ARBA00006420"/>
    </source>
</evidence>
<dbReference type="InterPro" id="IPR001075">
    <property type="entry name" value="NIF_FeS_clus_asmbl_NifU_C"/>
</dbReference>
<dbReference type="KEGG" id="tfr:BR63_10750"/>
<comment type="similarity">
    <text evidence="1">Belongs to the NifU family.</text>
</comment>
<sequence>MARKEELEKVLNERVRHVLREHGGDLRVVELTGGNVLRVELTGACGLCPAAHLTLENVVKETVQAALPWVKGVEAVFGVSEELLKEARRFLSSRRDE</sequence>
<dbReference type="Pfam" id="PF01106">
    <property type="entry name" value="NifU"/>
    <property type="match status" value="1"/>
</dbReference>
<proteinExistence type="inferred from homology"/>
<dbReference type="GO" id="GO:0051536">
    <property type="term" value="F:iron-sulfur cluster binding"/>
    <property type="evidence" value="ECO:0007669"/>
    <property type="project" value="InterPro"/>
</dbReference>
<evidence type="ECO:0000313" key="4">
    <source>
        <dbReference type="EMBL" id="QNB46743.1"/>
    </source>
</evidence>
<keyword evidence="5" id="KW-1185">Reference proteome</keyword>
<dbReference type="InterPro" id="IPR034904">
    <property type="entry name" value="FSCA_dom_sf"/>
</dbReference>
<dbReference type="GO" id="GO:0005506">
    <property type="term" value="F:iron ion binding"/>
    <property type="evidence" value="ECO:0007669"/>
    <property type="project" value="InterPro"/>
</dbReference>
<dbReference type="PANTHER" id="PTHR11178">
    <property type="entry name" value="IRON-SULFUR CLUSTER SCAFFOLD PROTEIN NFU-RELATED"/>
    <property type="match status" value="1"/>
</dbReference>
<comment type="function">
    <text evidence="2">May be involved in the formation or repair of [Fe-S] clusters present in iron-sulfur proteins.</text>
</comment>
<dbReference type="Proteomes" id="UP000515847">
    <property type="component" value="Chromosome"/>
</dbReference>
<feature type="domain" description="NIF system FeS cluster assembly NifU C-terminal" evidence="3">
    <location>
        <begin position="8"/>
        <end position="74"/>
    </location>
</feature>
<accession>A0A7G6E3T9</accession>
<dbReference type="SUPFAM" id="SSF117916">
    <property type="entry name" value="Fe-S cluster assembly (FSCA) domain-like"/>
    <property type="match status" value="1"/>
</dbReference>
<organism evidence="4 5">
    <name type="scientific">Thermanaerosceptrum fracticalcis</name>
    <dbReference type="NCBI Taxonomy" id="1712410"/>
    <lineage>
        <taxon>Bacteria</taxon>
        <taxon>Bacillati</taxon>
        <taxon>Bacillota</taxon>
        <taxon>Clostridia</taxon>
        <taxon>Eubacteriales</taxon>
        <taxon>Peptococcaceae</taxon>
        <taxon>Thermanaerosceptrum</taxon>
    </lineage>
</organism>
<dbReference type="RefSeq" id="WP_034420113.1">
    <property type="nucleotide sequence ID" value="NZ_CP045798.1"/>
</dbReference>
<name>A0A7G6E3T9_THEFR</name>
<evidence type="ECO:0000259" key="3">
    <source>
        <dbReference type="Pfam" id="PF01106"/>
    </source>
</evidence>
<gene>
    <name evidence="4" type="ORF">BR63_10750</name>
</gene>
<dbReference type="EMBL" id="CP045798">
    <property type="protein sequence ID" value="QNB46743.1"/>
    <property type="molecule type" value="Genomic_DNA"/>
</dbReference>
<reference evidence="4 5" key="1">
    <citation type="journal article" date="2019" name="Front. Microbiol.">
        <title>Thermoanaerosceptrum fracticalcis gen. nov. sp. nov., a Novel Fumarate-Fermenting Microorganism From a Deep Fractured Carbonate Aquifer of the US Great Basin.</title>
        <authorList>
            <person name="Hamilton-Brehm S.D."/>
            <person name="Stewart L.E."/>
            <person name="Zavarin M."/>
            <person name="Caldwell M."/>
            <person name="Lawson P.A."/>
            <person name="Onstott T.C."/>
            <person name="Grzymski J."/>
            <person name="Neveux I."/>
            <person name="Lollar B.S."/>
            <person name="Russell C.E."/>
            <person name="Moser D.P."/>
        </authorList>
    </citation>
    <scope>NUCLEOTIDE SEQUENCE [LARGE SCALE GENOMIC DNA]</scope>
    <source>
        <strain evidence="4 5">DRI-13</strain>
    </source>
</reference>
<dbReference type="Gene3D" id="3.30.300.130">
    <property type="entry name" value="Fe-S cluster assembly (FSCA)"/>
    <property type="match status" value="1"/>
</dbReference>
<dbReference type="PANTHER" id="PTHR11178:SF1">
    <property type="entry name" value="NFU1 IRON-SULFUR CLUSTER SCAFFOLD HOMOLOG, MITOCHONDRIAL"/>
    <property type="match status" value="1"/>
</dbReference>
<protein>
    <submittedName>
        <fullName evidence="4">NifU family protein</fullName>
    </submittedName>
</protein>
<evidence type="ECO:0000256" key="2">
    <source>
        <dbReference type="ARBA" id="ARBA00049958"/>
    </source>
</evidence>
<dbReference type="OrthoDB" id="9796965at2"/>